<evidence type="ECO:0000313" key="3">
    <source>
        <dbReference type="Proteomes" id="UP000243297"/>
    </source>
</evidence>
<name>A0A1T4NYB1_9FIRM</name>
<feature type="transmembrane region" description="Helical" evidence="1">
    <location>
        <begin position="95"/>
        <end position="117"/>
    </location>
</feature>
<feature type="transmembrane region" description="Helical" evidence="1">
    <location>
        <begin position="7"/>
        <end position="23"/>
    </location>
</feature>
<keyword evidence="3" id="KW-1185">Reference proteome</keyword>
<feature type="transmembrane region" description="Helical" evidence="1">
    <location>
        <begin position="35"/>
        <end position="53"/>
    </location>
</feature>
<sequence length="137" mass="15796">MKKILNITFGSFTIMMILFTFFRQFDLAPEINNETVLLVLIISTSIALLMELSDKIQNHYDISSIWIDLVVRISICYVVVFIACASFGVVSFSLFGLWEITPTLILCFPLTYFYTVYMNNELAESINQAIQKRNKIE</sequence>
<organism evidence="2 3">
    <name type="scientific">Anaerorhabdus furcosa</name>
    <dbReference type="NCBI Taxonomy" id="118967"/>
    <lineage>
        <taxon>Bacteria</taxon>
        <taxon>Bacillati</taxon>
        <taxon>Bacillota</taxon>
        <taxon>Erysipelotrichia</taxon>
        <taxon>Erysipelotrichales</taxon>
        <taxon>Erysipelotrichaceae</taxon>
        <taxon>Anaerorhabdus</taxon>
    </lineage>
</organism>
<evidence type="ECO:0000313" key="2">
    <source>
        <dbReference type="EMBL" id="SJZ84380.1"/>
    </source>
</evidence>
<protein>
    <recommendedName>
        <fullName evidence="4">DUF3021 domain-containing protein</fullName>
    </recommendedName>
</protein>
<keyword evidence="1" id="KW-1133">Transmembrane helix</keyword>
<gene>
    <name evidence="2" type="ORF">SAMN02745191_1792</name>
</gene>
<accession>A0A1T4NYB1</accession>
<dbReference type="STRING" id="118967.SAMN02745191_1792"/>
<dbReference type="RefSeq" id="WP_078712198.1">
    <property type="nucleotide sequence ID" value="NZ_FUWY01000005.1"/>
</dbReference>
<feature type="transmembrane region" description="Helical" evidence="1">
    <location>
        <begin position="65"/>
        <end position="89"/>
    </location>
</feature>
<dbReference type="Proteomes" id="UP000243297">
    <property type="component" value="Unassembled WGS sequence"/>
</dbReference>
<keyword evidence="1" id="KW-0472">Membrane</keyword>
<proteinExistence type="predicted"/>
<dbReference type="EMBL" id="FUWY01000005">
    <property type="protein sequence ID" value="SJZ84380.1"/>
    <property type="molecule type" value="Genomic_DNA"/>
</dbReference>
<dbReference type="AlphaFoldDB" id="A0A1T4NYB1"/>
<evidence type="ECO:0000256" key="1">
    <source>
        <dbReference type="SAM" id="Phobius"/>
    </source>
</evidence>
<reference evidence="3" key="1">
    <citation type="submission" date="2017-02" db="EMBL/GenBank/DDBJ databases">
        <authorList>
            <person name="Varghese N."/>
            <person name="Submissions S."/>
        </authorList>
    </citation>
    <scope>NUCLEOTIDE SEQUENCE [LARGE SCALE GENOMIC DNA]</scope>
    <source>
        <strain evidence="3">ATCC 25662</strain>
    </source>
</reference>
<evidence type="ECO:0008006" key="4">
    <source>
        <dbReference type="Google" id="ProtNLM"/>
    </source>
</evidence>
<keyword evidence="1" id="KW-0812">Transmembrane</keyword>